<evidence type="ECO:0000313" key="1">
    <source>
        <dbReference type="EMBL" id="KAK1407765.1"/>
    </source>
</evidence>
<sequence length="78" mass="8709">MEASYGSKFSKAINGDIGRFCNSIAFNRLLPLSPENVALVFEIVKLLIFHTVLFSCQDHFSHSAFTHCIIEEICGCKV</sequence>
<evidence type="ECO:0000313" key="2">
    <source>
        <dbReference type="Proteomes" id="UP001229421"/>
    </source>
</evidence>
<keyword evidence="2" id="KW-1185">Reference proteome</keyword>
<organism evidence="1 2">
    <name type="scientific">Tagetes erecta</name>
    <name type="common">African marigold</name>
    <dbReference type="NCBI Taxonomy" id="13708"/>
    <lineage>
        <taxon>Eukaryota</taxon>
        <taxon>Viridiplantae</taxon>
        <taxon>Streptophyta</taxon>
        <taxon>Embryophyta</taxon>
        <taxon>Tracheophyta</taxon>
        <taxon>Spermatophyta</taxon>
        <taxon>Magnoliopsida</taxon>
        <taxon>eudicotyledons</taxon>
        <taxon>Gunneridae</taxon>
        <taxon>Pentapetalae</taxon>
        <taxon>asterids</taxon>
        <taxon>campanulids</taxon>
        <taxon>Asterales</taxon>
        <taxon>Asteraceae</taxon>
        <taxon>Asteroideae</taxon>
        <taxon>Heliantheae alliance</taxon>
        <taxon>Tageteae</taxon>
        <taxon>Tagetes</taxon>
    </lineage>
</organism>
<comment type="caution">
    <text evidence="1">The sequence shown here is derived from an EMBL/GenBank/DDBJ whole genome shotgun (WGS) entry which is preliminary data.</text>
</comment>
<dbReference type="EMBL" id="JAUHHV010000011">
    <property type="protein sequence ID" value="KAK1407765.1"/>
    <property type="molecule type" value="Genomic_DNA"/>
</dbReference>
<proteinExistence type="predicted"/>
<gene>
    <name evidence="1" type="ORF">QVD17_39392</name>
</gene>
<dbReference type="AlphaFoldDB" id="A0AAD8JNF8"/>
<name>A0AAD8JNF8_TARER</name>
<accession>A0AAD8JNF8</accession>
<dbReference type="Proteomes" id="UP001229421">
    <property type="component" value="Unassembled WGS sequence"/>
</dbReference>
<reference evidence="1" key="1">
    <citation type="journal article" date="2023" name="bioRxiv">
        <title>Improved chromosome-level genome assembly for marigold (Tagetes erecta).</title>
        <authorList>
            <person name="Jiang F."/>
            <person name="Yuan L."/>
            <person name="Wang S."/>
            <person name="Wang H."/>
            <person name="Xu D."/>
            <person name="Wang A."/>
            <person name="Fan W."/>
        </authorList>
    </citation>
    <scope>NUCLEOTIDE SEQUENCE</scope>
    <source>
        <strain evidence="1">WSJ</strain>
        <tissue evidence="1">Leaf</tissue>
    </source>
</reference>
<protein>
    <submittedName>
        <fullName evidence="1">Uncharacterized protein</fullName>
    </submittedName>
</protein>